<organism evidence="1 2">
    <name type="scientific">Prevotella lacticifex</name>
    <dbReference type="NCBI Taxonomy" id="2854755"/>
    <lineage>
        <taxon>Bacteria</taxon>
        <taxon>Pseudomonadati</taxon>
        <taxon>Bacteroidota</taxon>
        <taxon>Bacteroidia</taxon>
        <taxon>Bacteroidales</taxon>
        <taxon>Prevotellaceae</taxon>
        <taxon>Prevotella</taxon>
    </lineage>
</organism>
<name>A0A9R1CWV2_9BACT</name>
<keyword evidence="2" id="KW-1185">Reference proteome</keyword>
<protein>
    <submittedName>
        <fullName evidence="1">Uncharacterized protein</fullName>
    </submittedName>
</protein>
<proteinExistence type="predicted"/>
<dbReference type="AlphaFoldDB" id="A0A9R1CWV2"/>
<evidence type="ECO:0000313" key="1">
    <source>
        <dbReference type="EMBL" id="GJG57423.1"/>
    </source>
</evidence>
<dbReference type="Proteomes" id="UP000825483">
    <property type="component" value="Unassembled WGS sequence"/>
</dbReference>
<dbReference type="GeneID" id="72468329"/>
<sequence length="235" mass="27588">MNVAEKTYCESSFFERVLANKNKKEKGVYGILYRFLSKQCDIVLDMEKTDFLKLCKEKPLYKQLFKRANLSFRAIPTWKENVDFSDNVDKIYLYDSKTRKECEKIREAKGCLAISGEEQDVLYFERLGRVHYFNLVPKSDQIEDKNITYHNSWEEFFATFKLPPLNAIIISDNFLFGDKFQQRKERSLYAILKAMAPKDLKEDLHITIFAENSNSTLTKERAQEVIAEINPSLTL</sequence>
<comment type="caution">
    <text evidence="1">The sequence shown here is derived from an EMBL/GenBank/DDBJ whole genome shotgun (WGS) entry which is preliminary data.</text>
</comment>
<accession>A0A9R1CWV2</accession>
<reference evidence="1" key="1">
    <citation type="journal article" date="2022" name="Int. J. Syst. Evol. Microbiol.">
        <title>Prevotella lacticifex sp. nov., isolated from the rumen of cows.</title>
        <authorList>
            <person name="Shinkai T."/>
            <person name="Ikeyama N."/>
            <person name="Kumagai M."/>
            <person name="Ohmori H."/>
            <person name="Sakamoto M."/>
            <person name="Ohkuma M."/>
            <person name="Mitsumori M."/>
        </authorList>
    </citation>
    <scope>NUCLEOTIDE SEQUENCE</scope>
    <source>
        <strain evidence="1">R5076</strain>
    </source>
</reference>
<evidence type="ECO:0000313" key="2">
    <source>
        <dbReference type="Proteomes" id="UP000825483"/>
    </source>
</evidence>
<dbReference type="RefSeq" id="WP_223929591.1">
    <property type="nucleotide sequence ID" value="NZ_BPTU01000003.1"/>
</dbReference>
<gene>
    <name evidence="1" type="ORF">PRLR5076_02740</name>
</gene>
<dbReference type="EMBL" id="BPUB01000001">
    <property type="protein sequence ID" value="GJG57423.1"/>
    <property type="molecule type" value="Genomic_DNA"/>
</dbReference>